<dbReference type="SUPFAM" id="SSF46785">
    <property type="entry name" value="Winged helix' DNA-binding domain"/>
    <property type="match status" value="1"/>
</dbReference>
<evidence type="ECO:0000313" key="7">
    <source>
        <dbReference type="Proteomes" id="UP000626180"/>
    </source>
</evidence>
<organism evidence="6 7">
    <name type="scientific">Pseudomonas luteola</name>
    <dbReference type="NCBI Taxonomy" id="47886"/>
    <lineage>
        <taxon>Bacteria</taxon>
        <taxon>Pseudomonadati</taxon>
        <taxon>Pseudomonadota</taxon>
        <taxon>Gammaproteobacteria</taxon>
        <taxon>Pseudomonadales</taxon>
        <taxon>Pseudomonadaceae</taxon>
        <taxon>Pseudomonas</taxon>
    </lineage>
</organism>
<evidence type="ECO:0000256" key="4">
    <source>
        <dbReference type="ARBA" id="ARBA00023163"/>
    </source>
</evidence>
<dbReference type="Gene3D" id="3.40.190.290">
    <property type="match status" value="1"/>
</dbReference>
<evidence type="ECO:0000256" key="3">
    <source>
        <dbReference type="ARBA" id="ARBA00023125"/>
    </source>
</evidence>
<dbReference type="EMBL" id="JADMCD010000011">
    <property type="protein sequence ID" value="MBF8642674.1"/>
    <property type="molecule type" value="Genomic_DNA"/>
</dbReference>
<evidence type="ECO:0000313" key="6">
    <source>
        <dbReference type="EMBL" id="MBF8642674.1"/>
    </source>
</evidence>
<evidence type="ECO:0000256" key="2">
    <source>
        <dbReference type="ARBA" id="ARBA00023015"/>
    </source>
</evidence>
<proteinExistence type="inferred from homology"/>
<dbReference type="Proteomes" id="UP000626180">
    <property type="component" value="Unassembled WGS sequence"/>
</dbReference>
<dbReference type="SUPFAM" id="SSF53850">
    <property type="entry name" value="Periplasmic binding protein-like II"/>
    <property type="match status" value="1"/>
</dbReference>
<keyword evidence="4" id="KW-0804">Transcription</keyword>
<sequence>MNFKQIEAFRAVMLSGSMTSAAESLHTSQPNISRLIAQLERGSGFRLFERVGSRLMPTDEGAALFADVQRAFIGLQSLEKSVQAIRQSGTGRLRIAAVPSLSSSVLPKVVKRFVQENPGVAISLHTNDSPMVNQWAASQFCDVGLVSYISEDMPGLKIQTVCDVPGVCIFPKGHRLSSLDTVTPKDLEGEEFISLSQNDGSRAKVDRAFPADGGRRKLKFETPHAATICSLVALELGVSIVSPIVAMEYLHTGIETRPFYPEVRFTTYLVLPAERPHGLLTLRFVELVREMLSETAQTVQTGQLI</sequence>
<dbReference type="InterPro" id="IPR036388">
    <property type="entry name" value="WH-like_DNA-bd_sf"/>
</dbReference>
<keyword evidence="2" id="KW-0805">Transcription regulation</keyword>
<dbReference type="PANTHER" id="PTHR30427">
    <property type="entry name" value="TRANSCRIPTIONAL ACTIVATOR PROTEIN LYSR"/>
    <property type="match status" value="1"/>
</dbReference>
<dbReference type="InterPro" id="IPR036390">
    <property type="entry name" value="WH_DNA-bd_sf"/>
</dbReference>
<dbReference type="PRINTS" id="PR00039">
    <property type="entry name" value="HTHLYSR"/>
</dbReference>
<keyword evidence="7" id="KW-1185">Reference proteome</keyword>
<name>A0ABS0FQW9_PSELU</name>
<dbReference type="Gene3D" id="1.10.10.10">
    <property type="entry name" value="Winged helix-like DNA-binding domain superfamily/Winged helix DNA-binding domain"/>
    <property type="match status" value="1"/>
</dbReference>
<accession>A0ABS0FQW9</accession>
<dbReference type="InterPro" id="IPR000847">
    <property type="entry name" value="LysR_HTH_N"/>
</dbReference>
<dbReference type="PROSITE" id="PS50931">
    <property type="entry name" value="HTH_LYSR"/>
    <property type="match status" value="1"/>
</dbReference>
<keyword evidence="3" id="KW-0238">DNA-binding</keyword>
<dbReference type="InterPro" id="IPR005119">
    <property type="entry name" value="LysR_subst-bd"/>
</dbReference>
<evidence type="ECO:0000259" key="5">
    <source>
        <dbReference type="PROSITE" id="PS50931"/>
    </source>
</evidence>
<comment type="caution">
    <text evidence="6">The sequence shown here is derived from an EMBL/GenBank/DDBJ whole genome shotgun (WGS) entry which is preliminary data.</text>
</comment>
<protein>
    <submittedName>
        <fullName evidence="6">LysR family transcriptional regulator</fullName>
    </submittedName>
</protein>
<feature type="domain" description="HTH lysR-type" evidence="5">
    <location>
        <begin position="1"/>
        <end position="58"/>
    </location>
</feature>
<dbReference type="RefSeq" id="WP_073450440.1">
    <property type="nucleotide sequence ID" value="NZ_FQYS01000012.1"/>
</dbReference>
<dbReference type="Pfam" id="PF03466">
    <property type="entry name" value="LysR_substrate"/>
    <property type="match status" value="1"/>
</dbReference>
<reference evidence="6 7" key="1">
    <citation type="submission" date="2020-10" db="EMBL/GenBank/DDBJ databases">
        <title>Genome sequences of Pseudomonas isolates.</title>
        <authorList>
            <person name="Wessels L."/>
            <person name="Reich F."/>
            <person name="Hammerl J."/>
        </authorList>
    </citation>
    <scope>NUCLEOTIDE SEQUENCE [LARGE SCALE GENOMIC DNA]</scope>
    <source>
        <strain evidence="6 7">20-MO00624-0</strain>
    </source>
</reference>
<evidence type="ECO:0000256" key="1">
    <source>
        <dbReference type="ARBA" id="ARBA00009437"/>
    </source>
</evidence>
<dbReference type="PANTHER" id="PTHR30427:SF1">
    <property type="entry name" value="TRANSCRIPTIONAL ACTIVATOR PROTEIN LYSR"/>
    <property type="match status" value="1"/>
</dbReference>
<dbReference type="Pfam" id="PF00126">
    <property type="entry name" value="HTH_1"/>
    <property type="match status" value="1"/>
</dbReference>
<comment type="similarity">
    <text evidence="1">Belongs to the LysR transcriptional regulatory family.</text>
</comment>
<gene>
    <name evidence="6" type="ORF">IRZ65_18520</name>
</gene>